<dbReference type="KEGG" id="nph:NP_5206A"/>
<sequence>MTAVAANTRFDRLVDRLAALSPRDSPPASLRDAEPFLDREAGEVAAACDGVGVIVGGCLVAVGIVTGRFGLLVVAIGAGYAGVVLARGGALAVVNLRRSRALGTAPTIVSRAVLRMRITPAAERAAAFAAETDGRLGDRLAGRVRRADGTPRSGLSAFATAWRDRFPGFYRSLTLVEAAAEAPPEERERTLDRAMNAVLEGTRERAASAAEALRGPATAVYAFGVLLPLALIGVLPAAGAAGVNATLPAVVIVYDIVLPVALVGAGGWLLSRRPVAFPTDAPTDRTADRRLAVVAGGCAAIAGAMVAGTVLPWWTRPIAAVGLGVGTGLFVLYRPTIAARDRTDAFDESLPDALYLVGRRVSDGVSVERAVADAAEELDGVAGEVFTDAARRQRRLRVDIETAFRGSHGALEELTSRRAESAARLFGVAANAGAPAGRALIETADHLDELRRVETEARRDLGQVTTTLSNTAAFFGPLVGGATVALADSVGTAEALDGSVPETAGIGLAVGWYVLLLSVVLTALSVGLERGLDRPTIGYRTGAALCAATVVYLLSFYAAAVVAGAGSL</sequence>
<dbReference type="AlphaFoldDB" id="A0A1U7EZF4"/>
<feature type="transmembrane region" description="Helical" evidence="1">
    <location>
        <begin position="506"/>
        <end position="529"/>
    </location>
</feature>
<feature type="transmembrane region" description="Helical" evidence="1">
    <location>
        <begin position="291"/>
        <end position="311"/>
    </location>
</feature>
<feature type="transmembrane region" description="Helical" evidence="1">
    <location>
        <begin position="71"/>
        <end position="94"/>
    </location>
</feature>
<protein>
    <submittedName>
        <fullName evidence="2">Type IV pilus biogenesis complex membrane subunit</fullName>
    </submittedName>
</protein>
<accession>A0A1U7EZF4</accession>
<gene>
    <name evidence="2" type="ordered locus">NP_5206A</name>
</gene>
<feature type="transmembrane region" description="Helical" evidence="1">
    <location>
        <begin position="249"/>
        <end position="270"/>
    </location>
</feature>
<keyword evidence="1" id="KW-0812">Transmembrane</keyword>
<keyword evidence="1" id="KW-1133">Transmembrane helix</keyword>
<dbReference type="OrthoDB" id="147060at2157"/>
<feature type="transmembrane region" description="Helical" evidence="1">
    <location>
        <begin position="317"/>
        <end position="333"/>
    </location>
</feature>
<feature type="transmembrane region" description="Helical" evidence="1">
    <location>
        <begin position="220"/>
        <end position="243"/>
    </location>
</feature>
<feature type="transmembrane region" description="Helical" evidence="1">
    <location>
        <begin position="44"/>
        <end position="65"/>
    </location>
</feature>
<keyword evidence="3" id="KW-1185">Reference proteome</keyword>
<feature type="transmembrane region" description="Helical" evidence="1">
    <location>
        <begin position="541"/>
        <end position="565"/>
    </location>
</feature>
<evidence type="ECO:0000313" key="3">
    <source>
        <dbReference type="Proteomes" id="UP000002698"/>
    </source>
</evidence>
<name>A0A1U7EZF4_NATPD</name>
<keyword evidence="1" id="KW-0472">Membrane</keyword>
<dbReference type="Proteomes" id="UP000002698">
    <property type="component" value="Chromosome"/>
</dbReference>
<evidence type="ECO:0000313" key="2">
    <source>
        <dbReference type="EMBL" id="CAI50694.1"/>
    </source>
</evidence>
<dbReference type="HOGENOM" id="CLU_022751_0_0_2"/>
<evidence type="ECO:0000256" key="1">
    <source>
        <dbReference type="SAM" id="Phobius"/>
    </source>
</evidence>
<reference evidence="2 3" key="1">
    <citation type="journal article" date="2005" name="Genome Res.">
        <title>Living with two extremes: conclusions from the genome sequence of Natronomonas pharaonis.</title>
        <authorList>
            <person name="Falb M."/>
            <person name="Pfeiffer F."/>
            <person name="Palm P."/>
            <person name="Rodewald K."/>
            <person name="Hickmann V."/>
            <person name="Tittor J."/>
            <person name="Oesterhelt D."/>
        </authorList>
    </citation>
    <scope>NUCLEOTIDE SEQUENCE [LARGE SCALE GENOMIC DNA]</scope>
    <source>
        <strain evidence="3">ATCC 35678 / DSM 2160 / CIP 103997 / JCM 8858 / NBRC 14720 / NCIMB 2260 / Gabara</strain>
    </source>
</reference>
<dbReference type="STRING" id="348780.NP_5206A"/>
<organism evidence="2 3">
    <name type="scientific">Natronomonas pharaonis (strain ATCC 35678 / DSM 2160 / CIP 103997 / JCM 8858 / NBRC 14720 / NCIMB 2260 / Gabara)</name>
    <name type="common">Halobacterium pharaonis</name>
    <dbReference type="NCBI Taxonomy" id="348780"/>
    <lineage>
        <taxon>Archaea</taxon>
        <taxon>Methanobacteriati</taxon>
        <taxon>Methanobacteriota</taxon>
        <taxon>Stenosarchaea group</taxon>
        <taxon>Halobacteria</taxon>
        <taxon>Halobacteriales</taxon>
        <taxon>Natronomonadaceae</taxon>
        <taxon>Natronomonas</taxon>
    </lineage>
</organism>
<dbReference type="EnsemblBacteria" id="CAI50694">
    <property type="protein sequence ID" value="CAI50694"/>
    <property type="gene ID" value="NP_5206A"/>
</dbReference>
<proteinExistence type="predicted"/>
<dbReference type="EMBL" id="CR936257">
    <property type="protein sequence ID" value="CAI50694.1"/>
    <property type="molecule type" value="Genomic_DNA"/>
</dbReference>
<feature type="transmembrane region" description="Helical" evidence="1">
    <location>
        <begin position="468"/>
        <end position="486"/>
    </location>
</feature>
<dbReference type="eggNOG" id="arCOG01814">
    <property type="taxonomic scope" value="Archaea"/>
</dbReference>